<dbReference type="PANTHER" id="PTHR34820:SF4">
    <property type="entry name" value="INNER MEMBRANE PROTEIN YEBZ"/>
    <property type="match status" value="1"/>
</dbReference>
<dbReference type="GO" id="GO:0030313">
    <property type="term" value="C:cell envelope"/>
    <property type="evidence" value="ECO:0007669"/>
    <property type="project" value="UniProtKB-SubCell"/>
</dbReference>
<gene>
    <name evidence="9" type="ORF">F4694_005571</name>
</gene>
<dbReference type="Pfam" id="PF04234">
    <property type="entry name" value="CopC"/>
    <property type="match status" value="1"/>
</dbReference>
<evidence type="ECO:0000256" key="1">
    <source>
        <dbReference type="ARBA" id="ARBA00004196"/>
    </source>
</evidence>
<dbReference type="Proteomes" id="UP000548423">
    <property type="component" value="Unassembled WGS sequence"/>
</dbReference>
<organism evidence="9 10">
    <name type="scientific">Neobacillus niacini</name>
    <dbReference type="NCBI Taxonomy" id="86668"/>
    <lineage>
        <taxon>Bacteria</taxon>
        <taxon>Bacillati</taxon>
        <taxon>Bacillota</taxon>
        <taxon>Bacilli</taxon>
        <taxon>Bacillales</taxon>
        <taxon>Bacillaceae</taxon>
        <taxon>Neobacillus</taxon>
    </lineage>
</organism>
<evidence type="ECO:0000256" key="3">
    <source>
        <dbReference type="ARBA" id="ARBA00022729"/>
    </source>
</evidence>
<accession>A0A852TIY1</accession>
<keyword evidence="6" id="KW-0472">Membrane</keyword>
<reference evidence="10" key="2">
    <citation type="submission" date="2020-08" db="EMBL/GenBank/DDBJ databases">
        <title>The Agave Microbiome: Exploring the role of microbial communities in plant adaptations to desert environments.</title>
        <authorList>
            <person name="Partida-Martinez L.P."/>
        </authorList>
    </citation>
    <scope>NUCLEOTIDE SEQUENCE [LARGE SCALE GENOMIC DNA]</scope>
    <source>
        <strain evidence="10">AT2.8</strain>
    </source>
</reference>
<dbReference type="GO" id="GO:0005886">
    <property type="term" value="C:plasma membrane"/>
    <property type="evidence" value="ECO:0007669"/>
    <property type="project" value="TreeGrafter"/>
</dbReference>
<dbReference type="InterPro" id="IPR014756">
    <property type="entry name" value="Ig_E-set"/>
</dbReference>
<dbReference type="PANTHER" id="PTHR34820">
    <property type="entry name" value="INNER MEMBRANE PROTEIN YEBZ"/>
    <property type="match status" value="1"/>
</dbReference>
<feature type="compositionally biased region" description="Low complexity" evidence="5">
    <location>
        <begin position="133"/>
        <end position="152"/>
    </location>
</feature>
<dbReference type="GO" id="GO:0046688">
    <property type="term" value="P:response to copper ion"/>
    <property type="evidence" value="ECO:0007669"/>
    <property type="project" value="InterPro"/>
</dbReference>
<protein>
    <recommendedName>
        <fullName evidence="8">CopC domain-containing protein</fullName>
    </recommendedName>
</protein>
<feature type="signal peptide" evidence="7">
    <location>
        <begin position="1"/>
        <end position="21"/>
    </location>
</feature>
<feature type="transmembrane region" description="Helical" evidence="6">
    <location>
        <begin position="168"/>
        <end position="187"/>
    </location>
</feature>
<comment type="caution">
    <text evidence="9">The sequence shown here is derived from an EMBL/GenBank/DDBJ whole genome shotgun (WGS) entry which is preliminary data.</text>
</comment>
<comment type="subcellular location">
    <subcellularLocation>
        <location evidence="1">Cell envelope</location>
    </subcellularLocation>
</comment>
<dbReference type="EMBL" id="JACCBX010000015">
    <property type="protein sequence ID" value="NYE08722.1"/>
    <property type="molecule type" value="Genomic_DNA"/>
</dbReference>
<evidence type="ECO:0000313" key="10">
    <source>
        <dbReference type="Proteomes" id="UP000548423"/>
    </source>
</evidence>
<evidence type="ECO:0000256" key="2">
    <source>
        <dbReference type="ARBA" id="ARBA00022723"/>
    </source>
</evidence>
<dbReference type="SUPFAM" id="SSF81296">
    <property type="entry name" value="E set domains"/>
    <property type="match status" value="1"/>
</dbReference>
<evidence type="ECO:0000256" key="5">
    <source>
        <dbReference type="SAM" id="MobiDB-lite"/>
    </source>
</evidence>
<proteinExistence type="predicted"/>
<dbReference type="GO" id="GO:0006825">
    <property type="term" value="P:copper ion transport"/>
    <property type="evidence" value="ECO:0007669"/>
    <property type="project" value="InterPro"/>
</dbReference>
<keyword evidence="4" id="KW-0186">Copper</keyword>
<reference evidence="10" key="1">
    <citation type="submission" date="2020-07" db="EMBL/GenBank/DDBJ databases">
        <authorList>
            <person name="Partida-Martinez L."/>
            <person name="Huntemann M."/>
            <person name="Clum A."/>
            <person name="Wang J."/>
            <person name="Palaniappan K."/>
            <person name="Ritter S."/>
            <person name="Chen I.-M."/>
            <person name="Stamatis D."/>
            <person name="Reddy T."/>
            <person name="O'Malley R."/>
            <person name="Daum C."/>
            <person name="Shapiro N."/>
            <person name="Ivanova N."/>
            <person name="Kyrpides N."/>
            <person name="Woyke T."/>
        </authorList>
    </citation>
    <scope>NUCLEOTIDE SEQUENCE [LARGE SCALE GENOMIC DNA]</scope>
    <source>
        <strain evidence="10">AT2.8</strain>
    </source>
</reference>
<feature type="chain" id="PRO_5032880725" description="CopC domain-containing protein" evidence="7">
    <location>
        <begin position="22"/>
        <end position="193"/>
    </location>
</feature>
<dbReference type="GO" id="GO:0005507">
    <property type="term" value="F:copper ion binding"/>
    <property type="evidence" value="ECO:0007669"/>
    <property type="project" value="InterPro"/>
</dbReference>
<evidence type="ECO:0000259" key="8">
    <source>
        <dbReference type="Pfam" id="PF04234"/>
    </source>
</evidence>
<dbReference type="InterPro" id="IPR014755">
    <property type="entry name" value="Cu-Rt/internalin_Ig-like"/>
</dbReference>
<dbReference type="InterPro" id="IPR007348">
    <property type="entry name" value="CopC_dom"/>
</dbReference>
<keyword evidence="3 7" id="KW-0732">Signal</keyword>
<evidence type="ECO:0000256" key="6">
    <source>
        <dbReference type="SAM" id="Phobius"/>
    </source>
</evidence>
<evidence type="ECO:0000256" key="4">
    <source>
        <dbReference type="ARBA" id="ARBA00023008"/>
    </source>
</evidence>
<dbReference type="InterPro" id="IPR032694">
    <property type="entry name" value="CopC/D"/>
</dbReference>
<dbReference type="AlphaFoldDB" id="A0A852TIY1"/>
<name>A0A852TIY1_9BACI</name>
<evidence type="ECO:0000256" key="7">
    <source>
        <dbReference type="SAM" id="SignalP"/>
    </source>
</evidence>
<dbReference type="Gene3D" id="2.60.40.1220">
    <property type="match status" value="1"/>
</dbReference>
<dbReference type="GO" id="GO:0042597">
    <property type="term" value="C:periplasmic space"/>
    <property type="evidence" value="ECO:0007669"/>
    <property type="project" value="InterPro"/>
</dbReference>
<evidence type="ECO:0000313" key="9">
    <source>
        <dbReference type="EMBL" id="NYE08722.1"/>
    </source>
</evidence>
<keyword evidence="2" id="KW-0479">Metal-binding</keyword>
<sequence length="193" mass="21208">MKKLMIVMFCVLMIMPSVVSAHTSLSSSNPAEGQVVTENLEQITLDFASTIEELSTMELVKNGKKVALEEIKVENKQLIGRISNPLDNGTYTILWKIIGEDGHPINGEINFSVQTDQNQSETNPATPEENQDTQDQNSQSNQTQQNSVEQNNASDTVEQADKNSSSTVLVIIAVSLVVIFGIVLLLFTGKKKR</sequence>
<feature type="domain" description="CopC" evidence="8">
    <location>
        <begin position="22"/>
        <end position="113"/>
    </location>
</feature>
<keyword evidence="6" id="KW-0812">Transmembrane</keyword>
<keyword evidence="6" id="KW-1133">Transmembrane helix</keyword>
<feature type="compositionally biased region" description="Polar residues" evidence="5">
    <location>
        <begin position="115"/>
        <end position="125"/>
    </location>
</feature>
<feature type="region of interest" description="Disordered" evidence="5">
    <location>
        <begin position="115"/>
        <end position="160"/>
    </location>
</feature>
<dbReference type="Pfam" id="PF20077">
    <property type="entry name" value="CcmD_alt"/>
    <property type="match status" value="1"/>
</dbReference>